<dbReference type="RefSeq" id="WP_313834256.1">
    <property type="nucleotide sequence ID" value="NZ_JAQOUE010000001.1"/>
</dbReference>
<organism evidence="1 2">
    <name type="scientific">Candidatus Nitronereus thalassa</name>
    <dbReference type="NCBI Taxonomy" id="3020898"/>
    <lineage>
        <taxon>Bacteria</taxon>
        <taxon>Pseudomonadati</taxon>
        <taxon>Nitrospirota</taxon>
        <taxon>Nitrospiria</taxon>
        <taxon>Nitrospirales</taxon>
        <taxon>Nitrospiraceae</taxon>
        <taxon>Candidatus Nitronereus</taxon>
    </lineage>
</organism>
<keyword evidence="2" id="KW-1185">Reference proteome</keyword>
<dbReference type="EMBL" id="JAQOUE010000001">
    <property type="protein sequence ID" value="MDT7043693.1"/>
    <property type="molecule type" value="Genomic_DNA"/>
</dbReference>
<accession>A0ABU3KBL7</accession>
<comment type="caution">
    <text evidence="1">The sequence shown here is derived from an EMBL/GenBank/DDBJ whole genome shotgun (WGS) entry which is preliminary data.</text>
</comment>
<sequence length="154" mass="16656">MFNTFLRAWLILWVVSLPLVHVHPEADHAHGMSGHAHGGTYHTVLSTAPICAYEDHQHHHDSFSAGEPFGTTDSPIHPSHGLEHSSYSFSVLNSSIDPILEDSVSYPTSDTVVANEKETPSLSLVSAIDISLPTRPFSVLTNTLSARGPPILSV</sequence>
<proteinExistence type="predicted"/>
<dbReference type="Proteomes" id="UP001250932">
    <property type="component" value="Unassembled WGS sequence"/>
</dbReference>
<gene>
    <name evidence="1" type="ORF">PPG34_15165</name>
</gene>
<evidence type="ECO:0000313" key="2">
    <source>
        <dbReference type="Proteomes" id="UP001250932"/>
    </source>
</evidence>
<evidence type="ECO:0000313" key="1">
    <source>
        <dbReference type="EMBL" id="MDT7043693.1"/>
    </source>
</evidence>
<name>A0ABU3KBL7_9BACT</name>
<reference evidence="1 2" key="1">
    <citation type="journal article" date="2023" name="ISME J.">
        <title>Cultivation and genomic characterization of novel and ubiquitous marine nitrite-oxidizing bacteria from the Nitrospirales.</title>
        <authorList>
            <person name="Mueller A.J."/>
            <person name="Daebeler A."/>
            <person name="Herbold C.W."/>
            <person name="Kirkegaard R.H."/>
            <person name="Daims H."/>
        </authorList>
    </citation>
    <scope>NUCLEOTIDE SEQUENCE [LARGE SCALE GENOMIC DNA]</scope>
    <source>
        <strain evidence="1 2">EB</strain>
    </source>
</reference>
<protein>
    <submittedName>
        <fullName evidence="1">Uncharacterized protein</fullName>
    </submittedName>
</protein>